<evidence type="ECO:0000256" key="1">
    <source>
        <dbReference type="ARBA" id="ARBA00022553"/>
    </source>
</evidence>
<proteinExistence type="predicted"/>
<evidence type="ECO:0000256" key="2">
    <source>
        <dbReference type="PROSITE-ProRule" id="PRU00169"/>
    </source>
</evidence>
<dbReference type="EMBL" id="JAGSOV010000008">
    <property type="protein sequence ID" value="MCO1653870.1"/>
    <property type="molecule type" value="Genomic_DNA"/>
</dbReference>
<organism evidence="4 5">
    <name type="scientific">Pseudonocardia humida</name>
    <dbReference type="NCBI Taxonomy" id="2800819"/>
    <lineage>
        <taxon>Bacteria</taxon>
        <taxon>Bacillati</taxon>
        <taxon>Actinomycetota</taxon>
        <taxon>Actinomycetes</taxon>
        <taxon>Pseudonocardiales</taxon>
        <taxon>Pseudonocardiaceae</taxon>
        <taxon>Pseudonocardia</taxon>
    </lineage>
</organism>
<sequence>MRVLVVDDDEDNVEVLVMCLTAFLDWDVRAVTDGREALEICWSTEFDVVVLDVEMPLMDGPHVLAALRADPRTTSLPVVFLTANAEPALGDRLQALGALAVLAKPFDTWLIGEQLAEFLGGR</sequence>
<keyword evidence="1 2" id="KW-0597">Phosphoprotein</keyword>
<dbReference type="PROSITE" id="PS50110">
    <property type="entry name" value="RESPONSE_REGULATORY"/>
    <property type="match status" value="1"/>
</dbReference>
<dbReference type="Proteomes" id="UP001165283">
    <property type="component" value="Unassembled WGS sequence"/>
</dbReference>
<gene>
    <name evidence="4" type="ORF">KDL28_02255</name>
</gene>
<dbReference type="PANTHER" id="PTHR44591:SF3">
    <property type="entry name" value="RESPONSE REGULATORY DOMAIN-CONTAINING PROTEIN"/>
    <property type="match status" value="1"/>
</dbReference>
<protein>
    <submittedName>
        <fullName evidence="4">Response regulator</fullName>
    </submittedName>
</protein>
<reference evidence="4" key="1">
    <citation type="submission" date="2021-04" db="EMBL/GenBank/DDBJ databases">
        <title>Pseudonocardia sp. nov., isolated from sandy soil of mangrove forest.</title>
        <authorList>
            <person name="Zan Z."/>
            <person name="Huang R."/>
            <person name="Liu W."/>
        </authorList>
    </citation>
    <scope>NUCLEOTIDE SEQUENCE</scope>
    <source>
        <strain evidence="4">S2-4</strain>
    </source>
</reference>
<dbReference type="InterPro" id="IPR050595">
    <property type="entry name" value="Bact_response_regulator"/>
</dbReference>
<dbReference type="PANTHER" id="PTHR44591">
    <property type="entry name" value="STRESS RESPONSE REGULATOR PROTEIN 1"/>
    <property type="match status" value="1"/>
</dbReference>
<evidence type="ECO:0000313" key="5">
    <source>
        <dbReference type="Proteomes" id="UP001165283"/>
    </source>
</evidence>
<dbReference type="SMART" id="SM00448">
    <property type="entry name" value="REC"/>
    <property type="match status" value="1"/>
</dbReference>
<evidence type="ECO:0000259" key="3">
    <source>
        <dbReference type="PROSITE" id="PS50110"/>
    </source>
</evidence>
<keyword evidence="5" id="KW-1185">Reference proteome</keyword>
<comment type="caution">
    <text evidence="4">The sequence shown here is derived from an EMBL/GenBank/DDBJ whole genome shotgun (WGS) entry which is preliminary data.</text>
</comment>
<dbReference type="InterPro" id="IPR011006">
    <property type="entry name" value="CheY-like_superfamily"/>
</dbReference>
<dbReference type="RefSeq" id="WP_252435478.1">
    <property type="nucleotide sequence ID" value="NZ_JAGSOV010000008.1"/>
</dbReference>
<accession>A0ABT0ZT53</accession>
<feature type="domain" description="Response regulatory" evidence="3">
    <location>
        <begin position="2"/>
        <end position="119"/>
    </location>
</feature>
<feature type="modified residue" description="4-aspartylphosphate" evidence="2">
    <location>
        <position position="52"/>
    </location>
</feature>
<dbReference type="Gene3D" id="3.40.50.2300">
    <property type="match status" value="1"/>
</dbReference>
<dbReference type="InterPro" id="IPR001789">
    <property type="entry name" value="Sig_transdc_resp-reg_receiver"/>
</dbReference>
<dbReference type="SUPFAM" id="SSF52172">
    <property type="entry name" value="CheY-like"/>
    <property type="match status" value="1"/>
</dbReference>
<dbReference type="Pfam" id="PF00072">
    <property type="entry name" value="Response_reg"/>
    <property type="match status" value="1"/>
</dbReference>
<name>A0ABT0ZT53_9PSEU</name>
<evidence type="ECO:0000313" key="4">
    <source>
        <dbReference type="EMBL" id="MCO1653870.1"/>
    </source>
</evidence>